<dbReference type="GO" id="GO:0003713">
    <property type="term" value="F:transcription coactivator activity"/>
    <property type="evidence" value="ECO:0007669"/>
    <property type="project" value="InterPro"/>
</dbReference>
<dbReference type="RefSeq" id="XP_024710358.1">
    <property type="nucleotide sequence ID" value="XM_024852762.1"/>
</dbReference>
<gene>
    <name evidence="2" type="ORF">P170DRAFT_470481</name>
</gene>
<evidence type="ECO:0000313" key="3">
    <source>
        <dbReference type="Proteomes" id="UP000234275"/>
    </source>
</evidence>
<dbReference type="PANTHER" id="PTHR31606">
    <property type="entry name" value="WW DOMAIN BINDING PROTEIN 2, ISOFORM E"/>
    <property type="match status" value="1"/>
</dbReference>
<reference evidence="2 3" key="1">
    <citation type="submission" date="2016-12" db="EMBL/GenBank/DDBJ databases">
        <title>The genomes of Aspergillus section Nigri reveals drivers in fungal speciation.</title>
        <authorList>
            <consortium name="DOE Joint Genome Institute"/>
            <person name="Vesth T.C."/>
            <person name="Nybo J."/>
            <person name="Theobald S."/>
            <person name="Brandl J."/>
            <person name="Frisvad J.C."/>
            <person name="Nielsen K.F."/>
            <person name="Lyhne E.K."/>
            <person name="Kogle M.E."/>
            <person name="Kuo A."/>
            <person name="Riley R."/>
            <person name="Clum A."/>
            <person name="Nolan M."/>
            <person name="Lipzen A."/>
            <person name="Salamov A."/>
            <person name="Henrissat B."/>
            <person name="Wiebenga A."/>
            <person name="De Vries R.P."/>
            <person name="Grigoriev I.V."/>
            <person name="Mortensen U.H."/>
            <person name="Andersen M.R."/>
            <person name="Baker S.E."/>
        </authorList>
    </citation>
    <scope>NUCLEOTIDE SEQUENCE [LARGE SCALE GENOMIC DNA]</scope>
    <source>
        <strain evidence="2 3">IBT 23096</strain>
    </source>
</reference>
<dbReference type="AlphaFoldDB" id="A0A2I2GQA3"/>
<dbReference type="CDD" id="cd13214">
    <property type="entry name" value="PH-GRAM_WBP2"/>
    <property type="match status" value="1"/>
</dbReference>
<dbReference type="GO" id="GO:0005634">
    <property type="term" value="C:nucleus"/>
    <property type="evidence" value="ECO:0007669"/>
    <property type="project" value="TreeGrafter"/>
</dbReference>
<dbReference type="VEuPathDB" id="FungiDB:P170DRAFT_470481"/>
<dbReference type="STRING" id="1392250.A0A2I2GQA3"/>
<feature type="region of interest" description="Disordered" evidence="1">
    <location>
        <begin position="169"/>
        <end position="237"/>
    </location>
</feature>
<dbReference type="PANTHER" id="PTHR31606:SF1">
    <property type="entry name" value="WW DOMAIN BINDING PROTEIN 2, ISOFORM E"/>
    <property type="match status" value="1"/>
</dbReference>
<feature type="compositionally biased region" description="Polar residues" evidence="1">
    <location>
        <begin position="174"/>
        <end position="185"/>
    </location>
</feature>
<dbReference type="GO" id="GO:0031490">
    <property type="term" value="F:chromatin DNA binding"/>
    <property type="evidence" value="ECO:0007669"/>
    <property type="project" value="TreeGrafter"/>
</dbReference>
<dbReference type="InterPro" id="IPR044852">
    <property type="entry name" value="WBP2-like"/>
</dbReference>
<comment type="caution">
    <text evidence="2">The sequence shown here is derived from an EMBL/GenBank/DDBJ whole genome shotgun (WGS) entry which is preliminary data.</text>
</comment>
<dbReference type="GeneID" id="36560460"/>
<name>A0A2I2GQA3_9EURO</name>
<protein>
    <recommendedName>
        <fullName evidence="4">WW-domain-binding protein</fullName>
    </recommendedName>
</protein>
<dbReference type="EMBL" id="MSFO01000001">
    <property type="protein sequence ID" value="PLB55056.1"/>
    <property type="molecule type" value="Genomic_DNA"/>
</dbReference>
<feature type="compositionally biased region" description="Low complexity" evidence="1">
    <location>
        <begin position="186"/>
        <end position="198"/>
    </location>
</feature>
<evidence type="ECO:0008006" key="4">
    <source>
        <dbReference type="Google" id="ProtNLM"/>
    </source>
</evidence>
<sequence>MSVNWVMLNDREGFVRLPNEQSIYTSPPRTSFSLQPLGSYKGKETLNIQSSAGHISVTNQRVVYIPSQKSKEFQSFSVPLLNVHDTHVSAPFFGPNQWMALVQPVPGGGIPPALPAVQLKVTFKEGGAFDFHNHFERIKERLQQAVDVSQEGSRGARNVDMSAVHLDELPAYTGPSQGPTTSGLGSNPSDPSPSSQSPTADRAAASGPEPMEPPPGYEEVQQQSVAHEFEERLRRGS</sequence>
<dbReference type="OrthoDB" id="1259151at2759"/>
<evidence type="ECO:0000256" key="1">
    <source>
        <dbReference type="SAM" id="MobiDB-lite"/>
    </source>
</evidence>
<evidence type="ECO:0000313" key="2">
    <source>
        <dbReference type="EMBL" id="PLB55056.1"/>
    </source>
</evidence>
<dbReference type="SUPFAM" id="SSF50729">
    <property type="entry name" value="PH domain-like"/>
    <property type="match status" value="1"/>
</dbReference>
<dbReference type="Proteomes" id="UP000234275">
    <property type="component" value="Unassembled WGS sequence"/>
</dbReference>
<organism evidence="2 3">
    <name type="scientific">Aspergillus steynii IBT 23096</name>
    <dbReference type="NCBI Taxonomy" id="1392250"/>
    <lineage>
        <taxon>Eukaryota</taxon>
        <taxon>Fungi</taxon>
        <taxon>Dikarya</taxon>
        <taxon>Ascomycota</taxon>
        <taxon>Pezizomycotina</taxon>
        <taxon>Eurotiomycetes</taxon>
        <taxon>Eurotiomycetidae</taxon>
        <taxon>Eurotiales</taxon>
        <taxon>Aspergillaceae</taxon>
        <taxon>Aspergillus</taxon>
        <taxon>Aspergillus subgen. Circumdati</taxon>
    </lineage>
</organism>
<feature type="compositionally biased region" description="Basic and acidic residues" evidence="1">
    <location>
        <begin position="227"/>
        <end position="237"/>
    </location>
</feature>
<proteinExistence type="predicted"/>
<accession>A0A2I2GQA3</accession>
<keyword evidence="3" id="KW-1185">Reference proteome</keyword>